<keyword evidence="5" id="KW-1185">Reference proteome</keyword>
<dbReference type="PROSITE" id="PS51257">
    <property type="entry name" value="PROKAR_LIPOPROTEIN"/>
    <property type="match status" value="1"/>
</dbReference>
<keyword evidence="2" id="KW-0732">Signal</keyword>
<feature type="region of interest" description="Disordered" evidence="1">
    <location>
        <begin position="212"/>
        <end position="231"/>
    </location>
</feature>
<feature type="domain" description="DUF4136" evidence="3">
    <location>
        <begin position="33"/>
        <end position="199"/>
    </location>
</feature>
<feature type="chain" id="PRO_5033005642" evidence="2">
    <location>
        <begin position="24"/>
        <end position="231"/>
    </location>
</feature>
<protein>
    <submittedName>
        <fullName evidence="4">DUF4136 domain-containing protein</fullName>
    </submittedName>
</protein>
<dbReference type="InterPro" id="IPR025411">
    <property type="entry name" value="DUF4136"/>
</dbReference>
<dbReference type="KEGG" id="xyk:GT347_25885"/>
<organism evidence="4 5">
    <name type="scientific">Xylophilus rhododendri</name>
    <dbReference type="NCBI Taxonomy" id="2697032"/>
    <lineage>
        <taxon>Bacteria</taxon>
        <taxon>Pseudomonadati</taxon>
        <taxon>Pseudomonadota</taxon>
        <taxon>Betaproteobacteria</taxon>
        <taxon>Burkholderiales</taxon>
        <taxon>Xylophilus</taxon>
    </lineage>
</organism>
<dbReference type="EMBL" id="CP047650">
    <property type="protein sequence ID" value="QHJ01115.1"/>
    <property type="molecule type" value="Genomic_DNA"/>
</dbReference>
<reference evidence="4 5" key="1">
    <citation type="submission" date="2020-01" db="EMBL/GenBank/DDBJ databases">
        <title>Genome sequencing of strain KACC 21265.</title>
        <authorList>
            <person name="Heo J."/>
            <person name="Kim S.-J."/>
            <person name="Kim J.-S."/>
            <person name="Hong S.-B."/>
            <person name="Kwon S.-W."/>
        </authorList>
    </citation>
    <scope>NUCLEOTIDE SEQUENCE [LARGE SCALE GENOMIC DNA]</scope>
    <source>
        <strain evidence="4 5">KACC 21265</strain>
    </source>
</reference>
<evidence type="ECO:0000256" key="1">
    <source>
        <dbReference type="SAM" id="MobiDB-lite"/>
    </source>
</evidence>
<proteinExistence type="predicted"/>
<name>A0A857JAS3_9BURK</name>
<dbReference type="RefSeq" id="WP_160554924.1">
    <property type="nucleotide sequence ID" value="NZ_CP047650.1"/>
</dbReference>
<accession>A0A857JAS3</accession>
<dbReference type="AlphaFoldDB" id="A0A857JAS3"/>
<evidence type="ECO:0000313" key="5">
    <source>
        <dbReference type="Proteomes" id="UP000464787"/>
    </source>
</evidence>
<evidence type="ECO:0000256" key="2">
    <source>
        <dbReference type="SAM" id="SignalP"/>
    </source>
</evidence>
<feature type="signal peptide" evidence="2">
    <location>
        <begin position="1"/>
        <end position="23"/>
    </location>
</feature>
<gene>
    <name evidence="4" type="ORF">GT347_25885</name>
</gene>
<feature type="compositionally biased region" description="Low complexity" evidence="1">
    <location>
        <begin position="222"/>
        <end position="231"/>
    </location>
</feature>
<evidence type="ECO:0000313" key="4">
    <source>
        <dbReference type="EMBL" id="QHJ01115.1"/>
    </source>
</evidence>
<dbReference type="Proteomes" id="UP000464787">
    <property type="component" value="Chromosome"/>
</dbReference>
<sequence>MPALRTLRRLAALLAAASALALAGCASYIETKVTNFNAWPADAAGASYSFGARPAGSSELEQSTYEQYVSEQLQRLGLGLKPAAPGQKGRLLVDVAASGSQRTVRSLQPVYQNYRVFVPSRPGPNGTVLPGYWTQDMYGGQYVGDREVARTLQVSRLKVQIHDQGRSVYESTAVYEGGLENLPDMVVYLARAAFDDFPGRNAETRVVRFDTPAANQLQNAEPARTPPATAR</sequence>
<dbReference type="Pfam" id="PF13590">
    <property type="entry name" value="DUF4136"/>
    <property type="match status" value="1"/>
</dbReference>
<evidence type="ECO:0000259" key="3">
    <source>
        <dbReference type="Pfam" id="PF13590"/>
    </source>
</evidence>